<dbReference type="Pfam" id="PF06724">
    <property type="entry name" value="DUF1206"/>
    <property type="match status" value="3"/>
</dbReference>
<proteinExistence type="predicted"/>
<feature type="transmembrane region" description="Helical" evidence="1">
    <location>
        <begin position="179"/>
        <end position="206"/>
    </location>
</feature>
<name>A0A5C4XP86_9HYPH</name>
<feature type="domain" description="DUF1206" evidence="2">
    <location>
        <begin position="13"/>
        <end position="78"/>
    </location>
</feature>
<feature type="transmembrane region" description="Helical" evidence="1">
    <location>
        <begin position="138"/>
        <end position="159"/>
    </location>
</feature>
<dbReference type="AlphaFoldDB" id="A0A5C4XP86"/>
<dbReference type="EMBL" id="VDMN01000001">
    <property type="protein sequence ID" value="TNM65242.1"/>
    <property type="molecule type" value="Genomic_DNA"/>
</dbReference>
<evidence type="ECO:0000313" key="3">
    <source>
        <dbReference type="EMBL" id="TNM65242.1"/>
    </source>
</evidence>
<feature type="transmembrane region" description="Helical" evidence="1">
    <location>
        <begin position="56"/>
        <end position="74"/>
    </location>
</feature>
<keyword evidence="4" id="KW-1185">Reference proteome</keyword>
<dbReference type="Proteomes" id="UP000311605">
    <property type="component" value="Unassembled WGS sequence"/>
</dbReference>
<keyword evidence="1" id="KW-0472">Membrane</keyword>
<feature type="transmembrane region" description="Helical" evidence="1">
    <location>
        <begin position="95"/>
        <end position="118"/>
    </location>
</feature>
<evidence type="ECO:0000259" key="2">
    <source>
        <dbReference type="Pfam" id="PF06724"/>
    </source>
</evidence>
<feature type="transmembrane region" description="Helical" evidence="1">
    <location>
        <begin position="15"/>
        <end position="36"/>
    </location>
</feature>
<dbReference type="OrthoDB" id="5702018at2"/>
<gene>
    <name evidence="3" type="ORF">FHP24_02865</name>
</gene>
<keyword evidence="1" id="KW-0812">Transmembrane</keyword>
<organism evidence="3 4">
    <name type="scientific">Aliirhizobium smilacinae</name>
    <dbReference type="NCBI Taxonomy" id="1395944"/>
    <lineage>
        <taxon>Bacteria</taxon>
        <taxon>Pseudomonadati</taxon>
        <taxon>Pseudomonadota</taxon>
        <taxon>Alphaproteobacteria</taxon>
        <taxon>Hyphomicrobiales</taxon>
        <taxon>Rhizobiaceae</taxon>
        <taxon>Aliirhizobium</taxon>
    </lineage>
</organism>
<evidence type="ECO:0000313" key="4">
    <source>
        <dbReference type="Proteomes" id="UP000311605"/>
    </source>
</evidence>
<dbReference type="InterPro" id="IPR009597">
    <property type="entry name" value="DUF1206"/>
</dbReference>
<sequence length="272" mass="28547">MFRNMRFGLLAKFGYAARGAVFLMVAGLAVFSGFAAGRPEAKSALSALLEQPFGRLWVGSIGLGLLGFVAWRLAQSITDADGHGADGKAIAIRAALFGSAVTYLGLSSFALEHAFTAGAGGGGSGEKDMAAWVMSQPFGSYMAIAIGIGFIVGGIVTAAKGATRGFEKYVRVPDKTRMLGYVCMYGLISRGIVFAITGILFAYAGFSVDPDQAGGIAEALQWLRQLPFGSFLYIVIAVGLAAFGIYNLIAARYRIVRGPTMADVKQAARLKL</sequence>
<keyword evidence="1" id="KW-1133">Transmembrane helix</keyword>
<feature type="domain" description="DUF1206" evidence="2">
    <location>
        <begin position="96"/>
        <end position="164"/>
    </location>
</feature>
<dbReference type="RefSeq" id="WP_139672572.1">
    <property type="nucleotide sequence ID" value="NZ_VDMN01000001.1"/>
</dbReference>
<reference evidence="3 4" key="1">
    <citation type="submission" date="2019-06" db="EMBL/GenBank/DDBJ databases">
        <title>The draft genome of Rhizobium smilacinae PTYR-5.</title>
        <authorList>
            <person name="Liu L."/>
            <person name="Li L."/>
            <person name="Zhang X."/>
        </authorList>
    </citation>
    <scope>NUCLEOTIDE SEQUENCE [LARGE SCALE GENOMIC DNA]</scope>
    <source>
        <strain evidence="3 4">PTYR-5</strain>
    </source>
</reference>
<comment type="caution">
    <text evidence="3">The sequence shown here is derived from an EMBL/GenBank/DDBJ whole genome shotgun (WGS) entry which is preliminary data.</text>
</comment>
<feature type="transmembrane region" description="Helical" evidence="1">
    <location>
        <begin position="226"/>
        <end position="249"/>
    </location>
</feature>
<protein>
    <submittedName>
        <fullName evidence="3">DUF1206 domain-containing protein</fullName>
    </submittedName>
</protein>
<feature type="domain" description="DUF1206" evidence="2">
    <location>
        <begin position="186"/>
        <end position="254"/>
    </location>
</feature>
<accession>A0A5C4XP86</accession>
<evidence type="ECO:0000256" key="1">
    <source>
        <dbReference type="SAM" id="Phobius"/>
    </source>
</evidence>